<proteinExistence type="inferred from homology"/>
<dbReference type="SMART" id="SM00710">
    <property type="entry name" value="PbH1"/>
    <property type="match status" value="5"/>
</dbReference>
<feature type="signal peptide" evidence="2">
    <location>
        <begin position="1"/>
        <end position="21"/>
    </location>
</feature>
<dbReference type="Proteomes" id="UP000366872">
    <property type="component" value="Unassembled WGS sequence"/>
</dbReference>
<dbReference type="GO" id="GO:0004553">
    <property type="term" value="F:hydrolase activity, hydrolyzing O-glycosyl compounds"/>
    <property type="evidence" value="ECO:0007669"/>
    <property type="project" value="InterPro"/>
</dbReference>
<organism evidence="4 5">
    <name type="scientific">Pontiella desulfatans</name>
    <dbReference type="NCBI Taxonomy" id="2750659"/>
    <lineage>
        <taxon>Bacteria</taxon>
        <taxon>Pseudomonadati</taxon>
        <taxon>Kiritimatiellota</taxon>
        <taxon>Kiritimatiellia</taxon>
        <taxon>Kiritimatiellales</taxon>
        <taxon>Pontiellaceae</taxon>
        <taxon>Pontiella</taxon>
    </lineage>
</organism>
<dbReference type="InterPro" id="IPR013320">
    <property type="entry name" value="ConA-like_dom_sf"/>
</dbReference>
<dbReference type="InterPro" id="IPR011050">
    <property type="entry name" value="Pectin_lyase_fold/virulence"/>
</dbReference>
<feature type="domain" description="GH16" evidence="3">
    <location>
        <begin position="247"/>
        <end position="505"/>
    </location>
</feature>
<dbReference type="AlphaFoldDB" id="A0A6C2UDL0"/>
<sequence length="971" mass="104509">MKKPVWLQVAVLSLFGLQAQAAVVVSDNFSSYADGVTLSGSWDPKVDAGSGQQDLLTGHNGEYAVLSGQAKSNYHAPQQTGFAVGTGQHAVVSSDFRYVYAGGGDTTNHLNKNVFGLLVSTSPDWNVGTDNGFYVAQRGGALGSRLPDAPWIEGWVPHGSLGINTAHADTSNWFSIEWTIRDAGGSLHGQATLTDGASVHYVSSEVDLGLATGTELFAGYSTGWNGTGLDIETFGRISEVHMDNFEVTLSGSAYPFTDPGNAGGWIPYEPMTDEFDGPALDPRKWEPVGWIGRDPVYHEFDNVALSGGSAILTTDLRDVPYTNGNGEVYLYDAGYFQSTTSRRYGYFEIRCRALDFPIMTTWWLTGGSSSFTREIDMLECPSGRAGYEDYYSCNFHIWKTPTPEGVDDNGGSSIADPEHYTLPFDMVDDFHVYGFEWDKDECKVYIDGALYRTRDTGSFTVGQRLMVGNEFNDWLSKVEEINTNLHKLGNSYDIDYVRAWIKPETDTTWYVDAANGDDANSGLSWGAAKQSIPAAIDEAYDGDSIWVAGGRYPEYLTFYGMHNLKVYGGFVPGDTLLEERNPAANPALIESPQDGYSTVSIKGTIGFRLDGFTVVGTTASYEHGIDILGVCSNVVVANCRMVGHNPANGGGSGAYVDGVDGQGLAHVRFENCEFSGNRSFGDHAGGAAFGARDGAVVEIVDSQIIHNETSGDGGFLTMQWDADNTTVRMTNCLVAFNTNKANRGVIRHNCGTVQVVDCTFAENSDDAVESDQWGSPSTTIANSILMESGGEGFWVNHANFSLQDNLFFSNPGGHVNYGGDKNTEAAINALAQAAGNRVADPNDVLAQGSDSDSDLLPDWWELANGMLLTGNDSGVDHDGDGHTAGQEFVAGTDPHAPGSYFAVGGLAATGSSLKMYFESSSNRVYSVESTEDLLAGWTELTNGIPGTGSRVEFVDANGTSNRFYRVKVDLE</sequence>
<dbReference type="SUPFAM" id="SSF49899">
    <property type="entry name" value="Concanavalin A-like lectins/glucanases"/>
    <property type="match status" value="1"/>
</dbReference>
<keyword evidence="5" id="KW-1185">Reference proteome</keyword>
<dbReference type="InterPro" id="IPR006626">
    <property type="entry name" value="PbH1"/>
</dbReference>
<name>A0A6C2UDL0_PONDE</name>
<dbReference type="PROSITE" id="PS51762">
    <property type="entry name" value="GH16_2"/>
    <property type="match status" value="1"/>
</dbReference>
<evidence type="ECO:0000313" key="4">
    <source>
        <dbReference type="EMBL" id="VGO17464.1"/>
    </source>
</evidence>
<dbReference type="RefSeq" id="WP_136082933.1">
    <property type="nucleotide sequence ID" value="NZ_CAAHFG010000004.1"/>
</dbReference>
<dbReference type="GO" id="GO:0005975">
    <property type="term" value="P:carbohydrate metabolic process"/>
    <property type="evidence" value="ECO:0007669"/>
    <property type="project" value="InterPro"/>
</dbReference>
<dbReference type="InterPro" id="IPR000757">
    <property type="entry name" value="Beta-glucanase-like"/>
</dbReference>
<keyword evidence="2" id="KW-0732">Signal</keyword>
<dbReference type="Gene3D" id="2.160.20.10">
    <property type="entry name" value="Single-stranded right-handed beta-helix, Pectin lyase-like"/>
    <property type="match status" value="1"/>
</dbReference>
<evidence type="ECO:0000256" key="2">
    <source>
        <dbReference type="SAM" id="SignalP"/>
    </source>
</evidence>
<evidence type="ECO:0000259" key="3">
    <source>
        <dbReference type="PROSITE" id="PS51762"/>
    </source>
</evidence>
<protein>
    <submittedName>
        <fullName evidence="4">Beta-porphyranase B</fullName>
    </submittedName>
</protein>
<evidence type="ECO:0000313" key="5">
    <source>
        <dbReference type="Proteomes" id="UP000366872"/>
    </source>
</evidence>
<feature type="chain" id="PRO_5025689951" evidence="2">
    <location>
        <begin position="22"/>
        <end position="971"/>
    </location>
</feature>
<dbReference type="Gene3D" id="2.60.120.200">
    <property type="match status" value="1"/>
</dbReference>
<dbReference type="Pfam" id="PF00722">
    <property type="entry name" value="Glyco_hydro_16"/>
    <property type="match status" value="1"/>
</dbReference>
<dbReference type="EMBL" id="CAAHFG010000004">
    <property type="protein sequence ID" value="VGO17464.1"/>
    <property type="molecule type" value="Genomic_DNA"/>
</dbReference>
<dbReference type="InterPro" id="IPR012334">
    <property type="entry name" value="Pectin_lyas_fold"/>
</dbReference>
<comment type="similarity">
    <text evidence="1">Belongs to the glycosyl hydrolase 16 family.</text>
</comment>
<dbReference type="SUPFAM" id="SSF51126">
    <property type="entry name" value="Pectin lyase-like"/>
    <property type="match status" value="1"/>
</dbReference>
<gene>
    <name evidence="4" type="primary">porB_1</name>
    <name evidence="4" type="ORF">PDESU_06060</name>
</gene>
<reference evidence="4 5" key="1">
    <citation type="submission" date="2019-04" db="EMBL/GenBank/DDBJ databases">
        <authorList>
            <person name="Van Vliet M D."/>
        </authorList>
    </citation>
    <scope>NUCLEOTIDE SEQUENCE [LARGE SCALE GENOMIC DNA]</scope>
    <source>
        <strain evidence="4 5">F1</strain>
    </source>
</reference>
<evidence type="ECO:0000256" key="1">
    <source>
        <dbReference type="ARBA" id="ARBA00006865"/>
    </source>
</evidence>
<accession>A0A6C2UDL0</accession>